<evidence type="ECO:0008006" key="8">
    <source>
        <dbReference type="Google" id="ProtNLM"/>
    </source>
</evidence>
<feature type="signal peptide" evidence="5">
    <location>
        <begin position="1"/>
        <end position="20"/>
    </location>
</feature>
<comment type="caution">
    <text evidence="6">The sequence shown here is derived from an EMBL/GenBank/DDBJ whole genome shotgun (WGS) entry which is preliminary data.</text>
</comment>
<name>A0AA36N1Z5_9DINO</name>
<feature type="binding site" evidence="3">
    <location>
        <position position="95"/>
    </location>
    <ligand>
        <name>substrate</name>
    </ligand>
</feature>
<dbReference type="InterPro" id="IPR001345">
    <property type="entry name" value="PG/BPGM_mutase_AS"/>
</dbReference>
<evidence type="ECO:0000313" key="7">
    <source>
        <dbReference type="Proteomes" id="UP001178507"/>
    </source>
</evidence>
<keyword evidence="4" id="KW-0472">Membrane</keyword>
<sequence>MATLVLVRFMGLAWIRAADAFDIPRAPAKEGFRRVEVYLMRHGQSEGNVFPHQGPFGLVDPALTETGRSQATQTGLNCLSQHRTPDLVLASCLLRAQETALLAFGNSSVYVAPFISEDHWGQSFLHPGSTPGPADQQRQRIEEDLGPEDLDRLVPAEEGQDLGPPSWSFFLEWLPTSAAMQRLQQEPLIAVVSHGNFLQDTMAEFGWDDGHPKNAEVFRARMDLTENGFGPLTVEEVLCPGYAGDKDARNAWIAVFASAIIICILVCVLVWWCRRAKRGLQSASYETSLQSVSSDE</sequence>
<keyword evidence="4" id="KW-1133">Transmembrane helix</keyword>
<dbReference type="Pfam" id="PF00300">
    <property type="entry name" value="His_Phos_1"/>
    <property type="match status" value="1"/>
</dbReference>
<dbReference type="CDD" id="cd07067">
    <property type="entry name" value="HP_PGM_like"/>
    <property type="match status" value="1"/>
</dbReference>
<dbReference type="GO" id="GO:0016791">
    <property type="term" value="F:phosphatase activity"/>
    <property type="evidence" value="ECO:0007669"/>
    <property type="project" value="TreeGrafter"/>
</dbReference>
<evidence type="ECO:0000256" key="2">
    <source>
        <dbReference type="ARBA" id="ARBA00023235"/>
    </source>
</evidence>
<dbReference type="InterPro" id="IPR029033">
    <property type="entry name" value="His_PPase_superfam"/>
</dbReference>
<feature type="chain" id="PRO_5041445771" description="Phosphoglycerate mutase" evidence="5">
    <location>
        <begin position="21"/>
        <end position="296"/>
    </location>
</feature>
<keyword evidence="1" id="KW-0324">Glycolysis</keyword>
<keyword evidence="4" id="KW-0812">Transmembrane</keyword>
<protein>
    <recommendedName>
        <fullName evidence="8">Phosphoglycerate mutase</fullName>
    </recommendedName>
</protein>
<keyword evidence="7" id="KW-1185">Reference proteome</keyword>
<keyword evidence="5" id="KW-0732">Signal</keyword>
<dbReference type="Gene3D" id="3.40.50.1240">
    <property type="entry name" value="Phosphoglycerate mutase-like"/>
    <property type="match status" value="1"/>
</dbReference>
<dbReference type="InterPro" id="IPR013078">
    <property type="entry name" value="His_Pase_superF_clade-1"/>
</dbReference>
<evidence type="ECO:0000313" key="6">
    <source>
        <dbReference type="EMBL" id="CAJ1387729.1"/>
    </source>
</evidence>
<dbReference type="Proteomes" id="UP001178507">
    <property type="component" value="Unassembled WGS sequence"/>
</dbReference>
<evidence type="ECO:0000256" key="3">
    <source>
        <dbReference type="PIRSR" id="PIRSR613078-2"/>
    </source>
</evidence>
<keyword evidence="2" id="KW-0413">Isomerase</keyword>
<dbReference type="InterPro" id="IPR050275">
    <property type="entry name" value="PGM_Phosphatase"/>
</dbReference>
<evidence type="ECO:0000256" key="5">
    <source>
        <dbReference type="SAM" id="SignalP"/>
    </source>
</evidence>
<reference evidence="6" key="1">
    <citation type="submission" date="2023-08" db="EMBL/GenBank/DDBJ databases">
        <authorList>
            <person name="Chen Y."/>
            <person name="Shah S."/>
            <person name="Dougan E. K."/>
            <person name="Thang M."/>
            <person name="Chan C."/>
        </authorList>
    </citation>
    <scope>NUCLEOTIDE SEQUENCE</scope>
</reference>
<dbReference type="PROSITE" id="PS00175">
    <property type="entry name" value="PG_MUTASE"/>
    <property type="match status" value="1"/>
</dbReference>
<evidence type="ECO:0000256" key="4">
    <source>
        <dbReference type="SAM" id="Phobius"/>
    </source>
</evidence>
<organism evidence="6 7">
    <name type="scientific">Effrenium voratum</name>
    <dbReference type="NCBI Taxonomy" id="2562239"/>
    <lineage>
        <taxon>Eukaryota</taxon>
        <taxon>Sar</taxon>
        <taxon>Alveolata</taxon>
        <taxon>Dinophyceae</taxon>
        <taxon>Suessiales</taxon>
        <taxon>Symbiodiniaceae</taxon>
        <taxon>Effrenium</taxon>
    </lineage>
</organism>
<feature type="binding site" evidence="3">
    <location>
        <begin position="41"/>
        <end position="48"/>
    </location>
    <ligand>
        <name>substrate</name>
    </ligand>
</feature>
<evidence type="ECO:0000256" key="1">
    <source>
        <dbReference type="ARBA" id="ARBA00023152"/>
    </source>
</evidence>
<dbReference type="PANTHER" id="PTHR48100">
    <property type="entry name" value="BROAD-SPECIFICITY PHOSPHATASE YOR283W-RELATED"/>
    <property type="match status" value="1"/>
</dbReference>
<dbReference type="SMART" id="SM00855">
    <property type="entry name" value="PGAM"/>
    <property type="match status" value="1"/>
</dbReference>
<accession>A0AA36N1Z5</accession>
<dbReference type="AlphaFoldDB" id="A0AA36N1Z5"/>
<dbReference type="PANTHER" id="PTHR48100:SF1">
    <property type="entry name" value="HISTIDINE PHOSPHATASE FAMILY PROTEIN-RELATED"/>
    <property type="match status" value="1"/>
</dbReference>
<feature type="transmembrane region" description="Helical" evidence="4">
    <location>
        <begin position="251"/>
        <end position="272"/>
    </location>
</feature>
<dbReference type="GO" id="GO:0005737">
    <property type="term" value="C:cytoplasm"/>
    <property type="evidence" value="ECO:0007669"/>
    <property type="project" value="TreeGrafter"/>
</dbReference>
<proteinExistence type="predicted"/>
<gene>
    <name evidence="6" type="ORF">EVOR1521_LOCUS13737</name>
</gene>
<dbReference type="SUPFAM" id="SSF53254">
    <property type="entry name" value="Phosphoglycerate mutase-like"/>
    <property type="match status" value="1"/>
</dbReference>
<dbReference type="EMBL" id="CAUJNA010001558">
    <property type="protein sequence ID" value="CAJ1387729.1"/>
    <property type="molecule type" value="Genomic_DNA"/>
</dbReference>